<evidence type="ECO:0008006" key="5">
    <source>
        <dbReference type="Google" id="ProtNLM"/>
    </source>
</evidence>
<keyword evidence="2" id="KW-0732">Signal</keyword>
<dbReference type="PANTHER" id="PTHR39335">
    <property type="entry name" value="BLL4220 PROTEIN"/>
    <property type="match status" value="1"/>
</dbReference>
<reference evidence="3 4" key="1">
    <citation type="submission" date="2018-04" db="EMBL/GenBank/DDBJ databases">
        <title>Bacteria isolated from cave deposits of Manipur.</title>
        <authorList>
            <person name="Sahoo D."/>
            <person name="Sarangthem I."/>
            <person name="Nandeibam J."/>
        </authorList>
    </citation>
    <scope>NUCLEOTIDE SEQUENCE [LARGE SCALE GENOMIC DNA]</scope>
    <source>
        <strain evidence="4">mrc11</strain>
    </source>
</reference>
<comment type="caution">
    <text evidence="3">The sequence shown here is derived from an EMBL/GenBank/DDBJ whole genome shotgun (WGS) entry which is preliminary data.</text>
</comment>
<proteinExistence type="predicted"/>
<name>A0A328HP58_ARTGO</name>
<dbReference type="Pfam" id="PF03640">
    <property type="entry name" value="Lipoprotein_15"/>
    <property type="match status" value="2"/>
</dbReference>
<feature type="compositionally biased region" description="Low complexity" evidence="1">
    <location>
        <begin position="27"/>
        <end position="51"/>
    </location>
</feature>
<dbReference type="GO" id="GO:0043448">
    <property type="term" value="P:alkane catabolic process"/>
    <property type="evidence" value="ECO:0007669"/>
    <property type="project" value="TreeGrafter"/>
</dbReference>
<dbReference type="Proteomes" id="UP000249166">
    <property type="component" value="Unassembled WGS sequence"/>
</dbReference>
<dbReference type="OrthoDB" id="597632at2"/>
<evidence type="ECO:0000256" key="2">
    <source>
        <dbReference type="SAM" id="SignalP"/>
    </source>
</evidence>
<sequence>MKKQLSVGLAVMALAASLTACGGGSGTTTTTSAPAPASESPATTASESASASASEMASVDLKTASSSKGDIVVDGKGMSVYYFTKDVKDSGKSNCTGDCLVKWPPVIAATDTPKVEGVTGTVGTIDTPDGKKQVTVNGMPVYLWEKDKAPGDITGQGVGNVWYLVAPDGTMIK</sequence>
<organism evidence="3 4">
    <name type="scientific">Arthrobacter globiformis</name>
    <dbReference type="NCBI Taxonomy" id="1665"/>
    <lineage>
        <taxon>Bacteria</taxon>
        <taxon>Bacillati</taxon>
        <taxon>Actinomycetota</taxon>
        <taxon>Actinomycetes</taxon>
        <taxon>Micrococcales</taxon>
        <taxon>Micrococcaceae</taxon>
        <taxon>Arthrobacter</taxon>
    </lineage>
</organism>
<evidence type="ECO:0000313" key="3">
    <source>
        <dbReference type="EMBL" id="RAM38920.1"/>
    </source>
</evidence>
<feature type="signal peptide" evidence="2">
    <location>
        <begin position="1"/>
        <end position="20"/>
    </location>
</feature>
<feature type="chain" id="PRO_5039618364" description="Lipoprotein" evidence="2">
    <location>
        <begin position="21"/>
        <end position="173"/>
    </location>
</feature>
<accession>A0A328HP58</accession>
<dbReference type="PROSITE" id="PS51257">
    <property type="entry name" value="PROKAR_LIPOPROTEIN"/>
    <property type="match status" value="1"/>
</dbReference>
<evidence type="ECO:0000256" key="1">
    <source>
        <dbReference type="SAM" id="MobiDB-lite"/>
    </source>
</evidence>
<dbReference type="PANTHER" id="PTHR39335:SF1">
    <property type="entry name" value="BLL4220 PROTEIN"/>
    <property type="match status" value="1"/>
</dbReference>
<protein>
    <recommendedName>
        <fullName evidence="5">Lipoprotein</fullName>
    </recommendedName>
</protein>
<dbReference type="AlphaFoldDB" id="A0A328HP58"/>
<gene>
    <name evidence="3" type="ORF">DBZ45_01920</name>
</gene>
<dbReference type="RefSeq" id="WP_111902297.1">
    <property type="nucleotide sequence ID" value="NZ_QLNP01000017.1"/>
</dbReference>
<dbReference type="EMBL" id="QLNP01000017">
    <property type="protein sequence ID" value="RAM38920.1"/>
    <property type="molecule type" value="Genomic_DNA"/>
</dbReference>
<dbReference type="InterPro" id="IPR005297">
    <property type="entry name" value="Lipoprotein_repeat"/>
</dbReference>
<feature type="region of interest" description="Disordered" evidence="1">
    <location>
        <begin position="23"/>
        <end position="51"/>
    </location>
</feature>
<evidence type="ECO:0000313" key="4">
    <source>
        <dbReference type="Proteomes" id="UP000249166"/>
    </source>
</evidence>